<accession>A0ABV2MPA6</accession>
<evidence type="ECO:0008006" key="3">
    <source>
        <dbReference type="Google" id="ProtNLM"/>
    </source>
</evidence>
<comment type="caution">
    <text evidence="1">The sequence shown here is derived from an EMBL/GenBank/DDBJ whole genome shotgun (WGS) entry which is preliminary data.</text>
</comment>
<dbReference type="Pfam" id="PF18928">
    <property type="entry name" value="DUF5677"/>
    <property type="match status" value="1"/>
</dbReference>
<gene>
    <name evidence="1" type="ORF">ABID08_005678</name>
</gene>
<dbReference type="InterPro" id="IPR043733">
    <property type="entry name" value="DUF5677"/>
</dbReference>
<proteinExistence type="predicted"/>
<name>A0ABV2MPA6_9HYPH</name>
<dbReference type="RefSeq" id="WP_168302185.1">
    <property type="nucleotide sequence ID" value="NZ_CP071608.1"/>
</dbReference>
<reference evidence="1 2" key="1">
    <citation type="submission" date="2024-06" db="EMBL/GenBank/DDBJ databases">
        <title>Genomic Encyclopedia of Type Strains, Phase IV (KMG-IV): sequencing the most valuable type-strain genomes for metagenomic binning, comparative biology and taxonomic classification.</title>
        <authorList>
            <person name="Goeker M."/>
        </authorList>
    </citation>
    <scope>NUCLEOTIDE SEQUENCE [LARGE SCALE GENOMIC DNA]</scope>
    <source>
        <strain evidence="1 2">DSM 29288</strain>
    </source>
</reference>
<dbReference type="Proteomes" id="UP001549077">
    <property type="component" value="Unassembled WGS sequence"/>
</dbReference>
<organism evidence="1 2">
    <name type="scientific">Rhizobium binae</name>
    <dbReference type="NCBI Taxonomy" id="1138190"/>
    <lineage>
        <taxon>Bacteria</taxon>
        <taxon>Pseudomonadati</taxon>
        <taxon>Pseudomonadota</taxon>
        <taxon>Alphaproteobacteria</taxon>
        <taxon>Hyphomicrobiales</taxon>
        <taxon>Rhizobiaceae</taxon>
        <taxon>Rhizobium/Agrobacterium group</taxon>
        <taxon>Rhizobium</taxon>
    </lineage>
</organism>
<dbReference type="GeneID" id="91152231"/>
<sequence>MMSDSSDTGKIADADWVEWLVAFNDLSRGFIEDAAIDPLYGDDPRRQSAMLAIAARAFTLFRSALTLLQQGEQLGFRILVRGIVECAMHMEAACSRPEYLQILLDDDKASRISRGKAFQKIAVNLTEEANRRLQQFVMGDGTKLQSLNLGDFSKGSDFPRYHHIYREISADAEHVTWTSLCRHPQELADRIHLEIDPELTDFEIFDTISIMALAGMTCVKHLRESLGVTQNEVAFSALGHRYIELYRSGIREFRDSDDEN</sequence>
<evidence type="ECO:0000313" key="2">
    <source>
        <dbReference type="Proteomes" id="UP001549077"/>
    </source>
</evidence>
<dbReference type="EMBL" id="JBEPMY010000027">
    <property type="protein sequence ID" value="MET3758296.1"/>
    <property type="molecule type" value="Genomic_DNA"/>
</dbReference>
<protein>
    <recommendedName>
        <fullName evidence="3">HEPN AbiU2-like domain-containing protein</fullName>
    </recommendedName>
</protein>
<keyword evidence="2" id="KW-1185">Reference proteome</keyword>
<evidence type="ECO:0000313" key="1">
    <source>
        <dbReference type="EMBL" id="MET3758296.1"/>
    </source>
</evidence>